<comment type="pathway">
    <text evidence="4">Amino-acid biosynthesis; L-histidine biosynthesis; L-histidine from 5-phospho-alpha-D-ribose 1-diphosphate: step 2/9.</text>
</comment>
<comment type="pathway">
    <text evidence="3 11">Amino-acid biosynthesis; L-histidine biosynthesis; L-histidine from 5-phospho-alpha-D-ribose 1-diphosphate: step 3/9.</text>
</comment>
<evidence type="ECO:0000256" key="7">
    <source>
        <dbReference type="ARBA" id="ARBA00022490"/>
    </source>
</evidence>
<dbReference type="eggNOG" id="COG0139">
    <property type="taxonomic scope" value="Bacteria"/>
</dbReference>
<keyword evidence="9 11" id="KW-0378">Hydrolase</keyword>
<dbReference type="PATRIC" id="fig|1167006.5.peg.3251"/>
<feature type="binding site" evidence="11">
    <location>
        <position position="76"/>
    </location>
    <ligand>
        <name>Zn(2+)</name>
        <dbReference type="ChEBI" id="CHEBI:29105"/>
        <note>ligand shared between dimeric partners</note>
    </ligand>
</feature>
<evidence type="ECO:0000256" key="2">
    <source>
        <dbReference type="ARBA" id="ARBA00001460"/>
    </source>
</evidence>
<feature type="binding site" evidence="11">
    <location>
        <position position="93"/>
    </location>
    <ligand>
        <name>Zn(2+)</name>
        <dbReference type="ChEBI" id="CHEBI:29105"/>
        <note>ligand shared between dimeric partners</note>
    </ligand>
</feature>
<dbReference type="GO" id="GO:0004635">
    <property type="term" value="F:phosphoribosyl-AMP cyclohydrolase activity"/>
    <property type="evidence" value="ECO:0007669"/>
    <property type="project" value="UniProtKB-UniRule"/>
</dbReference>
<evidence type="ECO:0000256" key="11">
    <source>
        <dbReference type="HAMAP-Rule" id="MF_01021"/>
    </source>
</evidence>
<dbReference type="NCBIfam" id="NF000768">
    <property type="entry name" value="PRK00051.1"/>
    <property type="match status" value="1"/>
</dbReference>
<dbReference type="InterPro" id="IPR026660">
    <property type="entry name" value="PRA-CH"/>
</dbReference>
<comment type="cofactor">
    <cofactor evidence="11">
        <name>Zn(2+)</name>
        <dbReference type="ChEBI" id="CHEBI:29105"/>
    </cofactor>
    <text evidence="11">Binds 1 zinc ion per subunit.</text>
</comment>
<dbReference type="Pfam" id="PF01502">
    <property type="entry name" value="PRA-CH"/>
    <property type="match status" value="1"/>
</dbReference>
<dbReference type="RefSeq" id="WP_015405223.1">
    <property type="nucleotide sequence ID" value="NC_020304.1"/>
</dbReference>
<comment type="similarity">
    <text evidence="5">In the C-terminal section; belongs to the PRA-PH family.</text>
</comment>
<name>M1NJ25_DESSD</name>
<dbReference type="HOGENOM" id="CLU_048577_5_0_7"/>
<proteinExistence type="inferred from homology"/>
<evidence type="ECO:0000256" key="6">
    <source>
        <dbReference type="ARBA" id="ARBA00008299"/>
    </source>
</evidence>
<keyword evidence="11" id="KW-0460">Magnesium</keyword>
<evidence type="ECO:0000259" key="12">
    <source>
        <dbReference type="Pfam" id="PF01502"/>
    </source>
</evidence>
<accession>M1NJ25</accession>
<dbReference type="HAMAP" id="MF_01021">
    <property type="entry name" value="HisI"/>
    <property type="match status" value="1"/>
</dbReference>
<comment type="cofactor">
    <cofactor evidence="11">
        <name>Mg(2+)</name>
        <dbReference type="ChEBI" id="CHEBI:18420"/>
    </cofactor>
    <text evidence="11">Binds 1 Mg(2+) ion per subunit.</text>
</comment>
<dbReference type="GO" id="GO:0008270">
    <property type="term" value="F:zinc ion binding"/>
    <property type="evidence" value="ECO:0007669"/>
    <property type="project" value="UniProtKB-UniRule"/>
</dbReference>
<keyword evidence="7 11" id="KW-0963">Cytoplasm</keyword>
<dbReference type="OrthoDB" id="9795769at2"/>
<dbReference type="STRING" id="1167006.UWK_03010"/>
<dbReference type="GO" id="GO:0005737">
    <property type="term" value="C:cytoplasm"/>
    <property type="evidence" value="ECO:0007669"/>
    <property type="project" value="UniProtKB-SubCell"/>
</dbReference>
<evidence type="ECO:0000256" key="3">
    <source>
        <dbReference type="ARBA" id="ARBA00005169"/>
    </source>
</evidence>
<dbReference type="PANTHER" id="PTHR42945:SF1">
    <property type="entry name" value="HISTIDINE BIOSYNTHESIS BIFUNCTIONAL PROTEIN HIS7"/>
    <property type="match status" value="1"/>
</dbReference>
<comment type="similarity">
    <text evidence="11">Belongs to the PRA-CH family.</text>
</comment>
<comment type="catalytic activity">
    <reaction evidence="2">
        <text>1-(5-phospho-beta-D-ribosyl)-ATP + H2O = 1-(5-phospho-beta-D-ribosyl)-5'-AMP + diphosphate + H(+)</text>
        <dbReference type="Rhea" id="RHEA:22828"/>
        <dbReference type="ChEBI" id="CHEBI:15377"/>
        <dbReference type="ChEBI" id="CHEBI:15378"/>
        <dbReference type="ChEBI" id="CHEBI:33019"/>
        <dbReference type="ChEBI" id="CHEBI:59457"/>
        <dbReference type="ChEBI" id="CHEBI:73183"/>
        <dbReference type="EC" id="3.6.1.31"/>
    </reaction>
</comment>
<evidence type="ECO:0000256" key="5">
    <source>
        <dbReference type="ARBA" id="ARBA00007731"/>
    </source>
</evidence>
<keyword evidence="11" id="KW-0862">Zinc</keyword>
<dbReference type="FunFam" id="3.10.20.810:FF:000001">
    <property type="entry name" value="Histidine biosynthesis bifunctional protein HisIE"/>
    <property type="match status" value="1"/>
</dbReference>
<evidence type="ECO:0000256" key="1">
    <source>
        <dbReference type="ARBA" id="ARBA00000024"/>
    </source>
</evidence>
<comment type="function">
    <text evidence="11">Catalyzes the hydrolysis of the adenine ring of phosphoribosyl-AMP.</text>
</comment>
<keyword evidence="10 11" id="KW-0368">Histidine biosynthesis</keyword>
<dbReference type="PANTHER" id="PTHR42945">
    <property type="entry name" value="HISTIDINE BIOSYNTHESIS BIFUNCTIONAL PROTEIN"/>
    <property type="match status" value="1"/>
</dbReference>
<feature type="binding site" evidence="11">
    <location>
        <position position="100"/>
    </location>
    <ligand>
        <name>Zn(2+)</name>
        <dbReference type="ChEBI" id="CHEBI:29105"/>
        <note>ligand shared between dimeric partners</note>
    </ligand>
</feature>
<dbReference type="InterPro" id="IPR002496">
    <property type="entry name" value="PRib_AMP_CycHydrolase_dom"/>
</dbReference>
<organism evidence="13 14">
    <name type="scientific">Desulfocapsa sulfexigens (strain DSM 10523 / SB164P1)</name>
    <dbReference type="NCBI Taxonomy" id="1167006"/>
    <lineage>
        <taxon>Bacteria</taxon>
        <taxon>Pseudomonadati</taxon>
        <taxon>Thermodesulfobacteriota</taxon>
        <taxon>Desulfobulbia</taxon>
        <taxon>Desulfobulbales</taxon>
        <taxon>Desulfocapsaceae</taxon>
        <taxon>Desulfocapsa</taxon>
    </lineage>
</organism>
<dbReference type="EMBL" id="CP003985">
    <property type="protein sequence ID" value="AGF79539.1"/>
    <property type="molecule type" value="Genomic_DNA"/>
</dbReference>
<dbReference type="EC" id="3.5.4.19" evidence="11"/>
<dbReference type="GO" id="GO:0000287">
    <property type="term" value="F:magnesium ion binding"/>
    <property type="evidence" value="ECO:0007669"/>
    <property type="project" value="UniProtKB-UniRule"/>
</dbReference>
<comment type="subcellular location">
    <subcellularLocation>
        <location evidence="11">Cytoplasm</location>
    </subcellularLocation>
</comment>
<evidence type="ECO:0000256" key="4">
    <source>
        <dbReference type="ARBA" id="ARBA00005204"/>
    </source>
</evidence>
<feature type="binding site" evidence="11">
    <location>
        <position position="75"/>
    </location>
    <ligand>
        <name>Mg(2+)</name>
        <dbReference type="ChEBI" id="CHEBI:18420"/>
    </ligand>
</feature>
<protein>
    <recommendedName>
        <fullName evidence="11">Phosphoribosyl-AMP cyclohydrolase</fullName>
        <shortName evidence="11">PRA-CH</shortName>
        <ecNumber evidence="11">3.5.4.19</ecNumber>
    </recommendedName>
</protein>
<evidence type="ECO:0000313" key="14">
    <source>
        <dbReference type="Proteomes" id="UP000011721"/>
    </source>
</evidence>
<dbReference type="GO" id="GO:0000105">
    <property type="term" value="P:L-histidine biosynthetic process"/>
    <property type="evidence" value="ECO:0007669"/>
    <property type="project" value="UniProtKB-UniRule"/>
</dbReference>
<dbReference type="Proteomes" id="UP000011721">
    <property type="component" value="Chromosome"/>
</dbReference>
<feature type="binding site" evidence="11">
    <location>
        <position position="79"/>
    </location>
    <ligand>
        <name>Mg(2+)</name>
        <dbReference type="ChEBI" id="CHEBI:18420"/>
    </ligand>
</feature>
<keyword evidence="14" id="KW-1185">Reference proteome</keyword>
<comment type="similarity">
    <text evidence="6">In the N-terminal section; belongs to the PRA-CH family.</text>
</comment>
<dbReference type="Gene3D" id="3.10.20.810">
    <property type="entry name" value="Phosphoribosyl-AMP cyclohydrolase"/>
    <property type="match status" value="1"/>
</dbReference>
<dbReference type="AlphaFoldDB" id="M1NJ25"/>
<dbReference type="GO" id="GO:0004636">
    <property type="term" value="F:phosphoribosyl-ATP diphosphatase activity"/>
    <property type="evidence" value="ECO:0007669"/>
    <property type="project" value="UniProtKB-EC"/>
</dbReference>
<dbReference type="InterPro" id="IPR038019">
    <property type="entry name" value="PRib_AMP_CycHydrolase_sf"/>
</dbReference>
<dbReference type="KEGG" id="dsf:UWK_03010"/>
<feature type="domain" description="Phosphoribosyl-AMP cyclohydrolase" evidence="12">
    <location>
        <begin position="28"/>
        <end position="102"/>
    </location>
</feature>
<dbReference type="SUPFAM" id="SSF141734">
    <property type="entry name" value="HisI-like"/>
    <property type="match status" value="1"/>
</dbReference>
<sequence>MIQLDFAKSKDGLLPAIVQDYLSGDVLMLAYINQESWEKTLQTGKAHFWSRSRHMLWLKGETSGHVQLIREVLVDCDQDTVVFKVDQLGGAACHKGYGSCFYRRVTDDSLTIIGEKVFDPSAVYGKK</sequence>
<evidence type="ECO:0000256" key="8">
    <source>
        <dbReference type="ARBA" id="ARBA00022605"/>
    </source>
</evidence>
<keyword evidence="11" id="KW-0479">Metal-binding</keyword>
<comment type="catalytic activity">
    <reaction evidence="1 11">
        <text>1-(5-phospho-beta-D-ribosyl)-5'-AMP + H2O = 1-(5-phospho-beta-D-ribosyl)-5-[(5-phospho-beta-D-ribosylamino)methylideneamino]imidazole-4-carboxamide</text>
        <dbReference type="Rhea" id="RHEA:20049"/>
        <dbReference type="ChEBI" id="CHEBI:15377"/>
        <dbReference type="ChEBI" id="CHEBI:58435"/>
        <dbReference type="ChEBI" id="CHEBI:59457"/>
        <dbReference type="EC" id="3.5.4.19"/>
    </reaction>
</comment>
<gene>
    <name evidence="11" type="primary">hisI</name>
    <name evidence="13" type="ordered locus">UWK_03010</name>
</gene>
<feature type="binding site" evidence="11">
    <location>
        <position position="77"/>
    </location>
    <ligand>
        <name>Mg(2+)</name>
        <dbReference type="ChEBI" id="CHEBI:18420"/>
    </ligand>
</feature>
<evidence type="ECO:0000313" key="13">
    <source>
        <dbReference type="EMBL" id="AGF79539.1"/>
    </source>
</evidence>
<evidence type="ECO:0000256" key="9">
    <source>
        <dbReference type="ARBA" id="ARBA00022801"/>
    </source>
</evidence>
<keyword evidence="8 11" id="KW-0028">Amino-acid biosynthesis</keyword>
<comment type="subunit">
    <text evidence="11">Homodimer.</text>
</comment>
<evidence type="ECO:0000256" key="10">
    <source>
        <dbReference type="ARBA" id="ARBA00023102"/>
    </source>
</evidence>
<reference evidence="14" key="1">
    <citation type="journal article" date="2013" name="Stand. Genomic Sci.">
        <title>Complete genome sequence of Desulfocapsa sulfexigens, a marine deltaproteobacterium specialized in disproportionating inorganic sulfur compounds.</title>
        <authorList>
            <person name="Finster K.W."/>
            <person name="Kjeldsen K.U."/>
            <person name="Kube M."/>
            <person name="Reinhardt R."/>
            <person name="Mussmann M."/>
            <person name="Amann R."/>
            <person name="Schreiber L."/>
        </authorList>
    </citation>
    <scope>NUCLEOTIDE SEQUENCE [LARGE SCALE GENOMIC DNA]</scope>
    <source>
        <strain evidence="14">DSM 10523 / SB164P1</strain>
    </source>
</reference>
<dbReference type="UniPathway" id="UPA00031">
    <property type="reaction ID" value="UER00008"/>
</dbReference>